<dbReference type="InterPro" id="IPR036791">
    <property type="entry name" value="Ribosomal_bL9_C_sf"/>
</dbReference>
<evidence type="ECO:0000256" key="4">
    <source>
        <dbReference type="ARBA" id="ARBA00022980"/>
    </source>
</evidence>
<proteinExistence type="inferred from homology"/>
<keyword evidence="3" id="KW-0694">RNA-binding</keyword>
<sequence>MATDKLKVLMLQRLAWVGKQWEIIDVSYSQAKNYLIPKWYAKLVTAQEVEKLENKKETQLKNTRENIFNRHKIAEALHGKEVVFEAKWSWEKIFWWIQEQDIADKLNKEFGCKLEKKNIIMPDKHHIKKAWKYDIKLNLWSDVYAKIVLDLKIMEK</sequence>
<evidence type="ECO:0000259" key="9">
    <source>
        <dbReference type="Pfam" id="PF03948"/>
    </source>
</evidence>
<dbReference type="AlphaFoldDB" id="K2H1L0"/>
<reference evidence="10" key="1">
    <citation type="journal article" date="2012" name="Science">
        <title>Fermentation, hydrogen, and sulfur metabolism in multiple uncultivated bacterial phyla.</title>
        <authorList>
            <person name="Wrighton K.C."/>
            <person name="Thomas B.C."/>
            <person name="Sharon I."/>
            <person name="Miller C.S."/>
            <person name="Castelle C.J."/>
            <person name="VerBerkmoes N.C."/>
            <person name="Wilkins M.J."/>
            <person name="Hettich R.L."/>
            <person name="Lipton M.S."/>
            <person name="Williams K.H."/>
            <person name="Long P.E."/>
            <person name="Banfield J.F."/>
        </authorList>
    </citation>
    <scope>NUCLEOTIDE SEQUENCE [LARGE SCALE GENOMIC DNA]</scope>
</reference>
<dbReference type="SUPFAM" id="SSF55658">
    <property type="entry name" value="L9 N-domain-like"/>
    <property type="match status" value="1"/>
</dbReference>
<dbReference type="NCBIfam" id="TIGR00158">
    <property type="entry name" value="L9"/>
    <property type="match status" value="1"/>
</dbReference>
<dbReference type="InterPro" id="IPR000244">
    <property type="entry name" value="Ribosomal_bL9"/>
</dbReference>
<dbReference type="InterPro" id="IPR020594">
    <property type="entry name" value="Ribosomal_bL9_bac/chp"/>
</dbReference>
<dbReference type="InterPro" id="IPR020070">
    <property type="entry name" value="Ribosomal_bL9_N"/>
</dbReference>
<protein>
    <recommendedName>
        <fullName evidence="6">Large ribosomal subunit protein bL9</fullName>
    </recommendedName>
    <alternativeName>
        <fullName evidence="7">50S ribosomal protein L9</fullName>
    </alternativeName>
</protein>
<dbReference type="GO" id="GO:0006412">
    <property type="term" value="P:translation"/>
    <property type="evidence" value="ECO:0007669"/>
    <property type="project" value="InterPro"/>
</dbReference>
<evidence type="ECO:0000259" key="8">
    <source>
        <dbReference type="Pfam" id="PF01281"/>
    </source>
</evidence>
<dbReference type="InterPro" id="IPR036935">
    <property type="entry name" value="Ribosomal_bL9_N_sf"/>
</dbReference>
<dbReference type="PANTHER" id="PTHR21368">
    <property type="entry name" value="50S RIBOSOMAL PROTEIN L9"/>
    <property type="match status" value="1"/>
</dbReference>
<evidence type="ECO:0000313" key="10">
    <source>
        <dbReference type="EMBL" id="EKE29720.1"/>
    </source>
</evidence>
<dbReference type="InterPro" id="IPR020069">
    <property type="entry name" value="Ribosomal_bL9_C"/>
</dbReference>
<feature type="domain" description="Large ribosomal subunit protein bL9 C-terminal" evidence="9">
    <location>
        <begin position="71"/>
        <end position="149"/>
    </location>
</feature>
<keyword evidence="4 10" id="KW-0689">Ribosomal protein</keyword>
<evidence type="ECO:0000256" key="6">
    <source>
        <dbReference type="ARBA" id="ARBA00035292"/>
    </source>
</evidence>
<gene>
    <name evidence="10" type="ORF">ACD_2C00111G0001</name>
</gene>
<dbReference type="Gene3D" id="3.40.5.10">
    <property type="entry name" value="Ribosomal protein L9, N-terminal domain"/>
    <property type="match status" value="1"/>
</dbReference>
<comment type="similarity">
    <text evidence="1">Belongs to the bacterial ribosomal protein bL9 family.</text>
</comment>
<dbReference type="Pfam" id="PF01281">
    <property type="entry name" value="Ribosomal_L9_N"/>
    <property type="match status" value="1"/>
</dbReference>
<dbReference type="EMBL" id="AMFJ01000111">
    <property type="protein sequence ID" value="EKE29720.1"/>
    <property type="molecule type" value="Genomic_DNA"/>
</dbReference>
<evidence type="ECO:0000256" key="3">
    <source>
        <dbReference type="ARBA" id="ARBA00022884"/>
    </source>
</evidence>
<evidence type="ECO:0000256" key="5">
    <source>
        <dbReference type="ARBA" id="ARBA00023274"/>
    </source>
</evidence>
<accession>K2H1L0</accession>
<dbReference type="SUPFAM" id="SSF55653">
    <property type="entry name" value="Ribosomal protein L9 C-domain"/>
    <property type="match status" value="1"/>
</dbReference>
<organism evidence="10">
    <name type="scientific">uncultured bacterium</name>
    <name type="common">gcode 4</name>
    <dbReference type="NCBI Taxonomy" id="1234023"/>
    <lineage>
        <taxon>Bacteria</taxon>
        <taxon>environmental samples</taxon>
    </lineage>
</organism>
<evidence type="ECO:0000256" key="2">
    <source>
        <dbReference type="ARBA" id="ARBA00022730"/>
    </source>
</evidence>
<comment type="caution">
    <text evidence="10">The sequence shown here is derived from an EMBL/GenBank/DDBJ whole genome shotgun (WGS) entry which is preliminary data.</text>
</comment>
<keyword evidence="2" id="KW-0699">rRNA-binding</keyword>
<dbReference type="Pfam" id="PF03948">
    <property type="entry name" value="Ribosomal_L9_C"/>
    <property type="match status" value="1"/>
</dbReference>
<dbReference type="GO" id="GO:1990904">
    <property type="term" value="C:ribonucleoprotein complex"/>
    <property type="evidence" value="ECO:0007669"/>
    <property type="project" value="UniProtKB-KW"/>
</dbReference>
<dbReference type="InterPro" id="IPR009027">
    <property type="entry name" value="Ribosomal_bL9/RNase_H1_N"/>
</dbReference>
<dbReference type="GO" id="GO:0005840">
    <property type="term" value="C:ribosome"/>
    <property type="evidence" value="ECO:0007669"/>
    <property type="project" value="UniProtKB-KW"/>
</dbReference>
<evidence type="ECO:0000256" key="1">
    <source>
        <dbReference type="ARBA" id="ARBA00010605"/>
    </source>
</evidence>
<dbReference type="GO" id="GO:0019843">
    <property type="term" value="F:rRNA binding"/>
    <property type="evidence" value="ECO:0007669"/>
    <property type="project" value="UniProtKB-KW"/>
</dbReference>
<dbReference type="GO" id="GO:0003735">
    <property type="term" value="F:structural constituent of ribosome"/>
    <property type="evidence" value="ECO:0007669"/>
    <property type="project" value="InterPro"/>
</dbReference>
<dbReference type="Gene3D" id="3.10.430.100">
    <property type="entry name" value="Ribosomal protein L9, C-terminal domain"/>
    <property type="match status" value="1"/>
</dbReference>
<feature type="domain" description="Ribosomal protein L9" evidence="8">
    <location>
        <begin position="7"/>
        <end position="52"/>
    </location>
</feature>
<keyword evidence="5" id="KW-0687">Ribonucleoprotein</keyword>
<evidence type="ECO:0000256" key="7">
    <source>
        <dbReference type="ARBA" id="ARBA00035456"/>
    </source>
</evidence>
<name>K2H1L0_9BACT</name>